<organism evidence="1 2">
    <name type="scientific">Trametes cubensis</name>
    <dbReference type="NCBI Taxonomy" id="1111947"/>
    <lineage>
        <taxon>Eukaryota</taxon>
        <taxon>Fungi</taxon>
        <taxon>Dikarya</taxon>
        <taxon>Basidiomycota</taxon>
        <taxon>Agaricomycotina</taxon>
        <taxon>Agaricomycetes</taxon>
        <taxon>Polyporales</taxon>
        <taxon>Polyporaceae</taxon>
        <taxon>Trametes</taxon>
    </lineage>
</organism>
<sequence length="255" mass="28137">MASQRNVFHLFECSKCRANVPKENIKLCGGCQKADWKDHKLICRAADGTPAPSRPPAIKVAEKIIKDDEIMGEIDGILVKAMDLEHYPERADTHAVVLTCRVASVDTTMAMERLQYFISGREPPPLPPKVPKLFIIVKASLLPNASVPKTLDDIAEKTKETYREAGLLKPGSGESVVRAIWVAEGTTGAACYCARIIIPEVIEKVATWKKPNWEGEGYLDEPISTADMIKGYNLMVMATPELKKKLTIMVSTKDS</sequence>
<evidence type="ECO:0000313" key="1">
    <source>
        <dbReference type="EMBL" id="KAJ8495822.1"/>
    </source>
</evidence>
<dbReference type="EMBL" id="JAPEVG010000020">
    <property type="protein sequence ID" value="KAJ8495822.1"/>
    <property type="molecule type" value="Genomic_DNA"/>
</dbReference>
<comment type="caution">
    <text evidence="1">The sequence shown here is derived from an EMBL/GenBank/DDBJ whole genome shotgun (WGS) entry which is preliminary data.</text>
</comment>
<proteinExistence type="predicted"/>
<dbReference type="AlphaFoldDB" id="A0AAD7U3L5"/>
<evidence type="ECO:0008006" key="3">
    <source>
        <dbReference type="Google" id="ProtNLM"/>
    </source>
</evidence>
<name>A0AAD7U3L5_9APHY</name>
<reference evidence="1" key="1">
    <citation type="submission" date="2022-11" db="EMBL/GenBank/DDBJ databases">
        <title>Genome Sequence of Cubamyces cubensis.</title>
        <authorList>
            <person name="Buettner E."/>
        </authorList>
    </citation>
    <scope>NUCLEOTIDE SEQUENCE</scope>
    <source>
        <strain evidence="1">MPL-01</strain>
    </source>
</reference>
<protein>
    <recommendedName>
        <fullName evidence="3">MYND-type domain-containing protein</fullName>
    </recommendedName>
</protein>
<gene>
    <name evidence="1" type="ORF">ONZ51_g1437</name>
</gene>
<accession>A0AAD7U3L5</accession>
<evidence type="ECO:0000313" key="2">
    <source>
        <dbReference type="Proteomes" id="UP001215151"/>
    </source>
</evidence>
<dbReference type="Proteomes" id="UP001215151">
    <property type="component" value="Unassembled WGS sequence"/>
</dbReference>
<keyword evidence="2" id="KW-1185">Reference proteome</keyword>